<keyword evidence="1" id="KW-0732">Signal</keyword>
<dbReference type="Proteomes" id="UP000193409">
    <property type="component" value="Unassembled WGS sequence"/>
</dbReference>
<accession>A0A1Y5SES9</accession>
<evidence type="ECO:0000313" key="3">
    <source>
        <dbReference type="Proteomes" id="UP000193409"/>
    </source>
</evidence>
<evidence type="ECO:0000313" key="2">
    <source>
        <dbReference type="EMBL" id="SLN39144.1"/>
    </source>
</evidence>
<proteinExistence type="predicted"/>
<organism evidence="2 3">
    <name type="scientific">Pseudoruegeria aquimaris</name>
    <dbReference type="NCBI Taxonomy" id="393663"/>
    <lineage>
        <taxon>Bacteria</taxon>
        <taxon>Pseudomonadati</taxon>
        <taxon>Pseudomonadota</taxon>
        <taxon>Alphaproteobacteria</taxon>
        <taxon>Rhodobacterales</taxon>
        <taxon>Roseobacteraceae</taxon>
        <taxon>Pseudoruegeria</taxon>
    </lineage>
</organism>
<sequence>MMRAALIACLLCPALTARADIPVVEGATAIRDGAGWRFSVTLSHPDTGWDHYADGWRVVAEDGTVLATRELLHPHVTEQPFTRSLGGVALQEGIKRVGIQARCNRDGWGKVGFWLDLGE</sequence>
<name>A0A1Y5SES9_9RHOB</name>
<dbReference type="RefSeq" id="WP_085868490.1">
    <property type="nucleotide sequence ID" value="NZ_FWFQ01000012.1"/>
</dbReference>
<keyword evidence="3" id="KW-1185">Reference proteome</keyword>
<reference evidence="2 3" key="1">
    <citation type="submission" date="2017-03" db="EMBL/GenBank/DDBJ databases">
        <authorList>
            <person name="Afonso C.L."/>
            <person name="Miller P.J."/>
            <person name="Scott M.A."/>
            <person name="Spackman E."/>
            <person name="Goraichik I."/>
            <person name="Dimitrov K.M."/>
            <person name="Suarez D.L."/>
            <person name="Swayne D.E."/>
        </authorList>
    </citation>
    <scope>NUCLEOTIDE SEQUENCE [LARGE SCALE GENOMIC DNA]</scope>
    <source>
        <strain evidence="2 3">CECT 7680</strain>
    </source>
</reference>
<protein>
    <submittedName>
        <fullName evidence="2">Uncharacterized protein</fullName>
    </submittedName>
</protein>
<feature type="chain" id="PRO_5013255256" evidence="1">
    <location>
        <begin position="20"/>
        <end position="119"/>
    </location>
</feature>
<dbReference type="EMBL" id="FWFQ01000012">
    <property type="protein sequence ID" value="SLN39144.1"/>
    <property type="molecule type" value="Genomic_DNA"/>
</dbReference>
<dbReference type="AlphaFoldDB" id="A0A1Y5SES9"/>
<gene>
    <name evidence="2" type="ORF">PSA7680_01924</name>
</gene>
<feature type="signal peptide" evidence="1">
    <location>
        <begin position="1"/>
        <end position="19"/>
    </location>
</feature>
<evidence type="ECO:0000256" key="1">
    <source>
        <dbReference type="SAM" id="SignalP"/>
    </source>
</evidence>